<organism evidence="1 2">
    <name type="scientific">Mycolicibacterium insubricum</name>
    <dbReference type="NCBI Taxonomy" id="444597"/>
    <lineage>
        <taxon>Bacteria</taxon>
        <taxon>Bacillati</taxon>
        <taxon>Actinomycetota</taxon>
        <taxon>Actinomycetes</taxon>
        <taxon>Mycobacteriales</taxon>
        <taxon>Mycobacteriaceae</taxon>
        <taxon>Mycolicibacterium</taxon>
    </lineage>
</organism>
<name>A0A1X0CHG4_9MYCO</name>
<evidence type="ECO:0000313" key="1">
    <source>
        <dbReference type="EMBL" id="ORA59362.1"/>
    </source>
</evidence>
<comment type="caution">
    <text evidence="1">The sequence shown here is derived from an EMBL/GenBank/DDBJ whole genome shotgun (WGS) entry which is preliminary data.</text>
</comment>
<proteinExistence type="predicted"/>
<accession>A0A1X0CHG4</accession>
<gene>
    <name evidence="1" type="ORF">BST26_21670</name>
</gene>
<keyword evidence="2" id="KW-1185">Reference proteome</keyword>
<protein>
    <submittedName>
        <fullName evidence="1">Uncharacterized protein</fullName>
    </submittedName>
</protein>
<dbReference type="EMBL" id="MVHS01000134">
    <property type="protein sequence ID" value="ORA59362.1"/>
    <property type="molecule type" value="Genomic_DNA"/>
</dbReference>
<dbReference type="Proteomes" id="UP000192801">
    <property type="component" value="Unassembled WGS sequence"/>
</dbReference>
<reference evidence="1 2" key="1">
    <citation type="submission" date="2016-12" db="EMBL/GenBank/DDBJ databases">
        <title>The new phylogeny of genus Mycobacterium.</title>
        <authorList>
            <person name="Tortoli E."/>
            <person name="Trovato A."/>
            <person name="Cirillo D.M."/>
        </authorList>
    </citation>
    <scope>NUCLEOTIDE SEQUENCE [LARGE SCALE GENOMIC DNA]</scope>
    <source>
        <strain evidence="1 2">DSM 45130</strain>
    </source>
</reference>
<dbReference type="AlphaFoldDB" id="A0A1X0CHG4"/>
<evidence type="ECO:0000313" key="2">
    <source>
        <dbReference type="Proteomes" id="UP000192801"/>
    </source>
</evidence>
<sequence>DDTPSTTLHSESVVDDGYGSFHTEFAQTGVVTRLSDTEITARSADGFTRTYAISPRTKSAPGLEAGATATIAAIPGYGGAPTATTISLPG</sequence>
<feature type="non-terminal residue" evidence="1">
    <location>
        <position position="1"/>
    </location>
</feature>